<dbReference type="Gene3D" id="1.10.530.10">
    <property type="match status" value="1"/>
</dbReference>
<comment type="caution">
    <text evidence="2">The sequence shown here is derived from an EMBL/GenBank/DDBJ whole genome shotgun (WGS) entry which is preliminary data.</text>
</comment>
<name>A0A4U7BRD0_9BACT</name>
<dbReference type="InterPro" id="IPR053195">
    <property type="entry name" value="Bax-like"/>
</dbReference>
<dbReference type="AlphaFoldDB" id="A0A4U7BRD0"/>
<evidence type="ECO:0000313" key="2">
    <source>
        <dbReference type="EMBL" id="TKX32925.1"/>
    </source>
</evidence>
<dbReference type="InterPro" id="IPR002901">
    <property type="entry name" value="MGlyc_endo_b_GlcNAc-like_dom"/>
</dbReference>
<reference evidence="2 3" key="1">
    <citation type="submission" date="2018-05" db="EMBL/GenBank/DDBJ databases">
        <title>Novel Campyloabacter and Helicobacter Species and Strains.</title>
        <authorList>
            <person name="Mannion A.J."/>
            <person name="Shen Z."/>
            <person name="Fox J.G."/>
        </authorList>
    </citation>
    <scope>NUCLEOTIDE SEQUENCE [LARGE SCALE GENOMIC DNA]</scope>
    <source>
        <strain evidence="3">MIT17-670</strain>
    </source>
</reference>
<dbReference type="Pfam" id="PF01832">
    <property type="entry name" value="Glucosaminidase"/>
    <property type="match status" value="1"/>
</dbReference>
<evidence type="ECO:0000259" key="1">
    <source>
        <dbReference type="SMART" id="SM00047"/>
    </source>
</evidence>
<gene>
    <name evidence="2" type="ORF">CQA76_01160</name>
</gene>
<sequence>MKQIIIFLSLFLSQIFATSNLEYGFGEDYYNLSTEEKRKIFFVKMNAMFDESFKEIAKEQDFINAFFKYEFQNGFRLTNQETLDKLLELREKYRVENLFDFHEYKKRIALVPKSMGIAQALVESATGTSRFAREANNLFGEWTWGDKGLIPDSRHPNKKHKIKIFDSLQDSVNSYVLNLNRHFAYADFREARYKDMKQGKKIQGLEAIKTLHAYSELKGHYIKLVTKIIDKYNLEKYDNLNFKPSSELFKTKN</sequence>
<dbReference type="OrthoDB" id="9788155at2"/>
<dbReference type="GO" id="GO:0004040">
    <property type="term" value="F:amidase activity"/>
    <property type="evidence" value="ECO:0007669"/>
    <property type="project" value="InterPro"/>
</dbReference>
<dbReference type="RefSeq" id="WP_137621625.1">
    <property type="nucleotide sequence ID" value="NZ_NXMA01000002.1"/>
</dbReference>
<accession>A0A4U7BRD0</accession>
<dbReference type="Proteomes" id="UP000310353">
    <property type="component" value="Unassembled WGS sequence"/>
</dbReference>
<protein>
    <submittedName>
        <fullName evidence="2">Mannosyl-glycoprotein endo-beta-N-acetylglucosamidase</fullName>
    </submittedName>
</protein>
<dbReference type="PANTHER" id="PTHR40572">
    <property type="entry name" value="PROTEIN BAX"/>
    <property type="match status" value="1"/>
</dbReference>
<dbReference type="SMART" id="SM00047">
    <property type="entry name" value="LYZ2"/>
    <property type="match status" value="1"/>
</dbReference>
<dbReference type="PANTHER" id="PTHR40572:SF1">
    <property type="entry name" value="PROTEIN BAX"/>
    <property type="match status" value="1"/>
</dbReference>
<dbReference type="EMBL" id="NXMA01000002">
    <property type="protein sequence ID" value="TKX32925.1"/>
    <property type="molecule type" value="Genomic_DNA"/>
</dbReference>
<evidence type="ECO:0000313" key="3">
    <source>
        <dbReference type="Proteomes" id="UP000310353"/>
    </source>
</evidence>
<proteinExistence type="predicted"/>
<organism evidence="2 3">
    <name type="scientific">Campylobacter aviculae</name>
    <dbReference type="NCBI Taxonomy" id="2510190"/>
    <lineage>
        <taxon>Bacteria</taxon>
        <taxon>Pseudomonadati</taxon>
        <taxon>Campylobacterota</taxon>
        <taxon>Epsilonproteobacteria</taxon>
        <taxon>Campylobacterales</taxon>
        <taxon>Campylobacteraceae</taxon>
        <taxon>Campylobacter</taxon>
    </lineage>
</organism>
<keyword evidence="3" id="KW-1185">Reference proteome</keyword>
<feature type="domain" description="Mannosyl-glycoprotein endo-beta-N-acetylglucosamidase-like" evidence="1">
    <location>
        <begin position="90"/>
        <end position="215"/>
    </location>
</feature>